<dbReference type="Proteomes" id="UP001457282">
    <property type="component" value="Unassembled WGS sequence"/>
</dbReference>
<feature type="domain" description="Protein kinase" evidence="14">
    <location>
        <begin position="498"/>
        <end position="762"/>
    </location>
</feature>
<name>A0AAW1XY66_RUBAR</name>
<evidence type="ECO:0000256" key="3">
    <source>
        <dbReference type="ARBA" id="ARBA00004906"/>
    </source>
</evidence>
<dbReference type="PROSITE" id="PS51698">
    <property type="entry name" value="U_BOX"/>
    <property type="match status" value="1"/>
</dbReference>
<feature type="coiled-coil region" evidence="12">
    <location>
        <begin position="379"/>
        <end position="434"/>
    </location>
</feature>
<dbReference type="InterPro" id="IPR013083">
    <property type="entry name" value="Znf_RING/FYVE/PHD"/>
</dbReference>
<dbReference type="Gene3D" id="3.30.200.20">
    <property type="entry name" value="Phosphorylase Kinase, domain 1"/>
    <property type="match status" value="1"/>
</dbReference>
<dbReference type="PROSITE" id="PS00108">
    <property type="entry name" value="PROTEIN_KINASE_ST"/>
    <property type="match status" value="1"/>
</dbReference>
<dbReference type="SUPFAM" id="SSF56112">
    <property type="entry name" value="Protein kinase-like (PK-like)"/>
    <property type="match status" value="1"/>
</dbReference>
<accession>A0AAW1XY66</accession>
<dbReference type="SUPFAM" id="SSF52402">
    <property type="entry name" value="Adenine nucleotide alpha hydrolases-like"/>
    <property type="match status" value="1"/>
</dbReference>
<dbReference type="SUPFAM" id="SSF57850">
    <property type="entry name" value="RING/U-box"/>
    <property type="match status" value="1"/>
</dbReference>
<keyword evidence="7 11" id="KW-0547">Nucleotide-binding</keyword>
<reference evidence="16 17" key="1">
    <citation type="journal article" date="2023" name="G3 (Bethesda)">
        <title>A chromosome-length genome assembly and annotation of blackberry (Rubus argutus, cv. 'Hillquist').</title>
        <authorList>
            <person name="Bruna T."/>
            <person name="Aryal R."/>
            <person name="Dudchenko O."/>
            <person name="Sargent D.J."/>
            <person name="Mead D."/>
            <person name="Buti M."/>
            <person name="Cavallini A."/>
            <person name="Hytonen T."/>
            <person name="Andres J."/>
            <person name="Pham M."/>
            <person name="Weisz D."/>
            <person name="Mascagni F."/>
            <person name="Usai G."/>
            <person name="Natali L."/>
            <person name="Bassil N."/>
            <person name="Fernandez G.E."/>
            <person name="Lomsadze A."/>
            <person name="Armour M."/>
            <person name="Olukolu B."/>
            <person name="Poorten T."/>
            <person name="Britton C."/>
            <person name="Davik J."/>
            <person name="Ashrafi H."/>
            <person name="Aiden E.L."/>
            <person name="Borodovsky M."/>
            <person name="Worthington M."/>
        </authorList>
    </citation>
    <scope>NUCLEOTIDE SEQUENCE [LARGE SCALE GENOMIC DNA]</scope>
    <source>
        <strain evidence="16">PI 553951</strain>
    </source>
</reference>
<keyword evidence="5" id="KW-0723">Serine/threonine-protein kinase</keyword>
<dbReference type="GO" id="GO:0004674">
    <property type="term" value="F:protein serine/threonine kinase activity"/>
    <property type="evidence" value="ECO:0007669"/>
    <property type="project" value="UniProtKB-KW"/>
</dbReference>
<dbReference type="PANTHER" id="PTHR45647:SF43">
    <property type="entry name" value="OS10G0100500 PROTEIN"/>
    <property type="match status" value="1"/>
</dbReference>
<dbReference type="InterPro" id="IPR011009">
    <property type="entry name" value="Kinase-like_dom_sf"/>
</dbReference>
<dbReference type="InterPro" id="IPR051348">
    <property type="entry name" value="U-box_ubiquitin_ligases"/>
</dbReference>
<dbReference type="Pfam" id="PF00069">
    <property type="entry name" value="Pkinase"/>
    <property type="match status" value="1"/>
</dbReference>
<dbReference type="EC" id="2.3.2.27" evidence="4"/>
<dbReference type="InterPro" id="IPR008271">
    <property type="entry name" value="Ser/Thr_kinase_AS"/>
</dbReference>
<evidence type="ECO:0000256" key="10">
    <source>
        <dbReference type="ARBA" id="ARBA00022840"/>
    </source>
</evidence>
<evidence type="ECO:0000256" key="13">
    <source>
        <dbReference type="SAM" id="MobiDB-lite"/>
    </source>
</evidence>
<evidence type="ECO:0000313" key="16">
    <source>
        <dbReference type="EMBL" id="KAK9940487.1"/>
    </source>
</evidence>
<keyword evidence="8" id="KW-0418">Kinase</keyword>
<sequence>MELMQPSHPPHHGPAGEPISELSSPASFRRGFDRPATASQLPEIFEENGGGGDDKVHVAVGKSVDKALSLLRWTVEQFGSKEICILHVHQPSQLIPTLLGKLPASQANGEVVSAFRKEEKEQKKKLLQSYLSFCSREKVKASIAMVEADEIQKGIVDSLHRYGVRKLVMGAEPESCMKVKRNSSKASYAAKNAPLFCEIWFINKGKPLWTRDASEGQSSLPSCSQPQIASKEDFESFQHRRNQAFHPDNLQFDSTNGTNCSGISSWVNSQPVWSEAAASSTLSSSTHRCLPHNIHSSTSSSSGSGYSSAEGRVSLDSDLCSRLTEATIEAKASMDKASSELLRCKRLESEAMEVMNKVKAFEFAHAREVKLRTEAEYALRTTMEDQEKLLEEKEEITREIRRTMRNVALLDSRVQEANRRFEEASGEVKHIQNSITALCQEKQSIQRQKMEALRWLERWRSGQQAGTTNFNGLIGSFEVLLKLAEFSLSDLQTATCNFSESFKIGQGGYGCVYKGEMLGRTVAIKKLHPHNMQGQSEFQQEVLVLCKLQHPHLVTLLGVCPEAWSLVYEYLPNGSLQDHLFRKNNVSPMTWKTRARIIAEISSALCFLHSSKPEKIVHGDLKPQNILLDSELRCKICDFGICRLVTEDNLYSASFHRFSEPKGAFSYTDPELQRIGVLTPKSDIYSFGLIILQLVTRRPPFGLASEVRRAVLIGNLTAILDSSAGEWPEFVAKRLVELGLQCCELNSRERPELTPTLVREFEQLHVTEERLVPSFFLCPIRQEIMHDPQVAADGFTYEGEALHKWLQNGSGTSPMTNLKLSHLHLTPNHALRLAIQDWLCKS</sequence>
<dbReference type="InterPro" id="IPR017441">
    <property type="entry name" value="Protein_kinase_ATP_BS"/>
</dbReference>
<dbReference type="FunFam" id="3.30.200.20:FF:000039">
    <property type="entry name" value="receptor-like protein kinase FERONIA"/>
    <property type="match status" value="1"/>
</dbReference>
<dbReference type="Pfam" id="PF04564">
    <property type="entry name" value="U-box"/>
    <property type="match status" value="1"/>
</dbReference>
<dbReference type="GO" id="GO:0005524">
    <property type="term" value="F:ATP binding"/>
    <property type="evidence" value="ECO:0007669"/>
    <property type="project" value="UniProtKB-UniRule"/>
</dbReference>
<comment type="function">
    <text evidence="2">Functions as an E3 ubiquitin ligase.</text>
</comment>
<keyword evidence="10 11" id="KW-0067">ATP-binding</keyword>
<evidence type="ECO:0000259" key="14">
    <source>
        <dbReference type="PROSITE" id="PS50011"/>
    </source>
</evidence>
<dbReference type="Gene3D" id="3.40.50.620">
    <property type="entry name" value="HUPs"/>
    <property type="match status" value="1"/>
</dbReference>
<proteinExistence type="predicted"/>
<dbReference type="PROSITE" id="PS50011">
    <property type="entry name" value="PROTEIN_KINASE_DOM"/>
    <property type="match status" value="1"/>
</dbReference>
<dbReference type="InterPro" id="IPR000719">
    <property type="entry name" value="Prot_kinase_dom"/>
</dbReference>
<feature type="region of interest" description="Disordered" evidence="13">
    <location>
        <begin position="1"/>
        <end position="33"/>
    </location>
</feature>
<keyword evidence="12" id="KW-0175">Coiled coil</keyword>
<evidence type="ECO:0000256" key="6">
    <source>
        <dbReference type="ARBA" id="ARBA00022679"/>
    </source>
</evidence>
<dbReference type="GO" id="GO:0016567">
    <property type="term" value="P:protein ubiquitination"/>
    <property type="evidence" value="ECO:0007669"/>
    <property type="project" value="InterPro"/>
</dbReference>
<evidence type="ECO:0000256" key="5">
    <source>
        <dbReference type="ARBA" id="ARBA00022527"/>
    </source>
</evidence>
<comment type="caution">
    <text evidence="16">The sequence shown here is derived from an EMBL/GenBank/DDBJ whole genome shotgun (WGS) entry which is preliminary data.</text>
</comment>
<evidence type="ECO:0000256" key="2">
    <source>
        <dbReference type="ARBA" id="ARBA00003861"/>
    </source>
</evidence>
<evidence type="ECO:0000256" key="12">
    <source>
        <dbReference type="SAM" id="Coils"/>
    </source>
</evidence>
<keyword evidence="17" id="KW-1185">Reference proteome</keyword>
<dbReference type="CDD" id="cd16655">
    <property type="entry name" value="RING-Ubox_WDSUB1-like"/>
    <property type="match status" value="1"/>
</dbReference>
<evidence type="ECO:0000256" key="8">
    <source>
        <dbReference type="ARBA" id="ARBA00022777"/>
    </source>
</evidence>
<dbReference type="PROSITE" id="PS00107">
    <property type="entry name" value="PROTEIN_KINASE_ATP"/>
    <property type="match status" value="1"/>
</dbReference>
<feature type="binding site" evidence="11">
    <location>
        <position position="526"/>
    </location>
    <ligand>
        <name>ATP</name>
        <dbReference type="ChEBI" id="CHEBI:30616"/>
    </ligand>
</feature>
<dbReference type="CDD" id="cd01989">
    <property type="entry name" value="USP_STK_Ubox_N"/>
    <property type="match status" value="1"/>
</dbReference>
<evidence type="ECO:0000259" key="15">
    <source>
        <dbReference type="PROSITE" id="PS51698"/>
    </source>
</evidence>
<gene>
    <name evidence="16" type="ORF">M0R45_017146</name>
</gene>
<dbReference type="EMBL" id="JBEDUW010000003">
    <property type="protein sequence ID" value="KAK9940487.1"/>
    <property type="molecule type" value="Genomic_DNA"/>
</dbReference>
<dbReference type="Gene3D" id="1.10.510.10">
    <property type="entry name" value="Transferase(Phosphotransferase) domain 1"/>
    <property type="match status" value="1"/>
</dbReference>
<dbReference type="PANTHER" id="PTHR45647">
    <property type="entry name" value="OS02G0152300 PROTEIN"/>
    <property type="match status" value="1"/>
</dbReference>
<evidence type="ECO:0000256" key="4">
    <source>
        <dbReference type="ARBA" id="ARBA00012483"/>
    </source>
</evidence>
<comment type="pathway">
    <text evidence="3">Protein modification; protein ubiquitination.</text>
</comment>
<dbReference type="InterPro" id="IPR003613">
    <property type="entry name" value="Ubox_domain"/>
</dbReference>
<evidence type="ECO:0000256" key="11">
    <source>
        <dbReference type="PROSITE-ProRule" id="PRU10141"/>
    </source>
</evidence>
<dbReference type="SMART" id="SM00504">
    <property type="entry name" value="Ubox"/>
    <property type="match status" value="1"/>
</dbReference>
<feature type="domain" description="U-box" evidence="15">
    <location>
        <begin position="771"/>
        <end position="842"/>
    </location>
</feature>
<dbReference type="InterPro" id="IPR014729">
    <property type="entry name" value="Rossmann-like_a/b/a_fold"/>
</dbReference>
<dbReference type="AlphaFoldDB" id="A0AAW1XY66"/>
<evidence type="ECO:0000256" key="7">
    <source>
        <dbReference type="ARBA" id="ARBA00022741"/>
    </source>
</evidence>
<evidence type="ECO:0000313" key="17">
    <source>
        <dbReference type="Proteomes" id="UP001457282"/>
    </source>
</evidence>
<organism evidence="16 17">
    <name type="scientific">Rubus argutus</name>
    <name type="common">Southern blackberry</name>
    <dbReference type="NCBI Taxonomy" id="59490"/>
    <lineage>
        <taxon>Eukaryota</taxon>
        <taxon>Viridiplantae</taxon>
        <taxon>Streptophyta</taxon>
        <taxon>Embryophyta</taxon>
        <taxon>Tracheophyta</taxon>
        <taxon>Spermatophyta</taxon>
        <taxon>Magnoliopsida</taxon>
        <taxon>eudicotyledons</taxon>
        <taxon>Gunneridae</taxon>
        <taxon>Pentapetalae</taxon>
        <taxon>rosids</taxon>
        <taxon>fabids</taxon>
        <taxon>Rosales</taxon>
        <taxon>Rosaceae</taxon>
        <taxon>Rosoideae</taxon>
        <taxon>Rosoideae incertae sedis</taxon>
        <taxon>Rubus</taxon>
    </lineage>
</organism>
<evidence type="ECO:0000256" key="9">
    <source>
        <dbReference type="ARBA" id="ARBA00022786"/>
    </source>
</evidence>
<protein>
    <recommendedName>
        <fullName evidence="4">RING-type E3 ubiquitin transferase</fullName>
        <ecNumber evidence="4">2.3.2.27</ecNumber>
    </recommendedName>
</protein>
<dbReference type="GO" id="GO:0061630">
    <property type="term" value="F:ubiquitin protein ligase activity"/>
    <property type="evidence" value="ECO:0007669"/>
    <property type="project" value="UniProtKB-EC"/>
</dbReference>
<comment type="catalytic activity">
    <reaction evidence="1">
        <text>S-ubiquitinyl-[E2 ubiquitin-conjugating enzyme]-L-cysteine + [acceptor protein]-L-lysine = [E2 ubiquitin-conjugating enzyme]-L-cysteine + N(6)-ubiquitinyl-[acceptor protein]-L-lysine.</text>
        <dbReference type="EC" id="2.3.2.27"/>
    </reaction>
</comment>
<evidence type="ECO:0000256" key="1">
    <source>
        <dbReference type="ARBA" id="ARBA00000900"/>
    </source>
</evidence>
<keyword evidence="9" id="KW-0833">Ubl conjugation pathway</keyword>
<keyword evidence="6" id="KW-0808">Transferase</keyword>
<dbReference type="Gene3D" id="3.30.40.10">
    <property type="entry name" value="Zinc/RING finger domain, C3HC4 (zinc finger)"/>
    <property type="match status" value="1"/>
</dbReference>
<dbReference type="SMART" id="SM00220">
    <property type="entry name" value="S_TKc"/>
    <property type="match status" value="1"/>
</dbReference>